<name>A0ABY3W9W4_9MICC</name>
<evidence type="ECO:0000259" key="2">
    <source>
        <dbReference type="PROSITE" id="PS50878"/>
    </source>
</evidence>
<reference evidence="3 4" key="1">
    <citation type="submission" date="2022-03" db="EMBL/GenBank/DDBJ databases">
        <title>Isotopic signatures of nitrous oxide derived from detoxification processes.</title>
        <authorList>
            <person name="Behrendt U."/>
            <person name="Buchen C."/>
            <person name="Well R."/>
            <person name="Ulrich A."/>
            <person name="Rohe L."/>
            <person name="Kolb S."/>
            <person name="Schloter M."/>
            <person name="Horn M.A."/>
            <person name="Augustin J."/>
        </authorList>
    </citation>
    <scope>NUCLEOTIDE SEQUENCE [LARGE SCALE GENOMIC DNA]</scope>
    <source>
        <strain evidence="3 4">S4-C24</strain>
    </source>
</reference>
<dbReference type="InterPro" id="IPR013597">
    <property type="entry name" value="Mat_intron_G2"/>
</dbReference>
<dbReference type="PANTHER" id="PTHR34047">
    <property type="entry name" value="NUCLEAR INTRON MATURASE 1, MITOCHONDRIAL-RELATED"/>
    <property type="match status" value="1"/>
</dbReference>
<gene>
    <name evidence="3" type="ORF">MNQ99_07330</name>
</gene>
<evidence type="ECO:0000313" key="4">
    <source>
        <dbReference type="Proteomes" id="UP000829069"/>
    </source>
</evidence>
<accession>A0ABY3W9W4</accession>
<dbReference type="Pfam" id="PF08388">
    <property type="entry name" value="GIIM"/>
    <property type="match status" value="1"/>
</dbReference>
<dbReference type="Proteomes" id="UP000829069">
    <property type="component" value="Chromosome"/>
</dbReference>
<dbReference type="PANTHER" id="PTHR34047:SF8">
    <property type="entry name" value="PROTEIN YKFC"/>
    <property type="match status" value="1"/>
</dbReference>
<feature type="region of interest" description="Disordered" evidence="1">
    <location>
        <begin position="177"/>
        <end position="199"/>
    </location>
</feature>
<dbReference type="InterPro" id="IPR000477">
    <property type="entry name" value="RT_dom"/>
</dbReference>
<sequence>MLSNIIMLDDFHQLMWSRGHRFVRYADDIRVFVKSKRAAGRVLDQCTKILEQDLKLRVNREKSKVGPANVATLLGYAFFFTASGVKLRVAPKALKRVKTRIKQLTSRKWSISMGERIQLLNRYIRGWMGYFRLADTPKTLRGLDEWFRRRMRQIRWKEFPGDCRRSSRILNAESLTPGRMRNGERPCGPGCIHPTPDSP</sequence>
<evidence type="ECO:0000256" key="1">
    <source>
        <dbReference type="SAM" id="MobiDB-lite"/>
    </source>
</evidence>
<dbReference type="PROSITE" id="PS50878">
    <property type="entry name" value="RT_POL"/>
    <property type="match status" value="1"/>
</dbReference>
<protein>
    <recommendedName>
        <fullName evidence="2">Reverse transcriptase domain-containing protein</fullName>
    </recommendedName>
</protein>
<dbReference type="EMBL" id="CP093326">
    <property type="protein sequence ID" value="UNK47144.1"/>
    <property type="molecule type" value="Genomic_DNA"/>
</dbReference>
<dbReference type="SUPFAM" id="SSF56672">
    <property type="entry name" value="DNA/RNA polymerases"/>
    <property type="match status" value="1"/>
</dbReference>
<evidence type="ECO:0000313" key="3">
    <source>
        <dbReference type="EMBL" id="UNK47144.1"/>
    </source>
</evidence>
<dbReference type="RefSeq" id="WP_241914970.1">
    <property type="nucleotide sequence ID" value="NZ_CP093326.1"/>
</dbReference>
<proteinExistence type="predicted"/>
<dbReference type="InterPro" id="IPR043502">
    <property type="entry name" value="DNA/RNA_pol_sf"/>
</dbReference>
<dbReference type="InterPro" id="IPR051083">
    <property type="entry name" value="GrpII_Intron_Splice-Mob/Def"/>
</dbReference>
<keyword evidence="4" id="KW-1185">Reference proteome</keyword>
<feature type="domain" description="Reverse transcriptase" evidence="2">
    <location>
        <begin position="1"/>
        <end position="78"/>
    </location>
</feature>
<organism evidence="3 4">
    <name type="scientific">Arthrobacter sulfonylureivorans</name>
    <dbReference type="NCBI Taxonomy" id="2486855"/>
    <lineage>
        <taxon>Bacteria</taxon>
        <taxon>Bacillati</taxon>
        <taxon>Actinomycetota</taxon>
        <taxon>Actinomycetes</taxon>
        <taxon>Micrococcales</taxon>
        <taxon>Micrococcaceae</taxon>
        <taxon>Arthrobacter</taxon>
    </lineage>
</organism>